<dbReference type="Proteomes" id="UP001652641">
    <property type="component" value="Chromosome 5"/>
</dbReference>
<keyword evidence="1" id="KW-0472">Membrane</keyword>
<feature type="transmembrane region" description="Helical" evidence="1">
    <location>
        <begin position="140"/>
        <end position="159"/>
    </location>
</feature>
<proteinExistence type="predicted"/>
<feature type="transmembrane region" description="Helical" evidence="1">
    <location>
        <begin position="171"/>
        <end position="189"/>
    </location>
</feature>
<keyword evidence="2" id="KW-1185">Reference proteome</keyword>
<evidence type="ECO:0008006" key="4">
    <source>
        <dbReference type="Google" id="ProtNLM"/>
    </source>
</evidence>
<protein>
    <recommendedName>
        <fullName evidence="4">Transmembrane protein</fullName>
    </recommendedName>
</protein>
<accession>A0ABM5AHK4</accession>
<name>A0ABM5AHK4_VULVU</name>
<feature type="transmembrane region" description="Helical" evidence="1">
    <location>
        <begin position="108"/>
        <end position="128"/>
    </location>
</feature>
<dbReference type="RefSeq" id="XP_072614271.1">
    <property type="nucleotide sequence ID" value="XM_072758170.1"/>
</dbReference>
<evidence type="ECO:0000313" key="3">
    <source>
        <dbReference type="RefSeq" id="XP_072614271.1"/>
    </source>
</evidence>
<gene>
    <name evidence="3" type="primary">LOC140599021</name>
</gene>
<dbReference type="GeneID" id="140599021"/>
<keyword evidence="1" id="KW-0812">Transmembrane</keyword>
<reference evidence="3" key="1">
    <citation type="submission" date="2025-08" db="UniProtKB">
        <authorList>
            <consortium name="RefSeq"/>
        </authorList>
    </citation>
    <scope>IDENTIFICATION</scope>
    <source>
        <tissue evidence="3">Cell line</tissue>
    </source>
</reference>
<keyword evidence="1" id="KW-1133">Transmembrane helix</keyword>
<evidence type="ECO:0000256" key="1">
    <source>
        <dbReference type="SAM" id="Phobius"/>
    </source>
</evidence>
<organism evidence="2 3">
    <name type="scientific">Vulpes vulpes</name>
    <name type="common">Red fox</name>
    <dbReference type="NCBI Taxonomy" id="9627"/>
    <lineage>
        <taxon>Eukaryota</taxon>
        <taxon>Metazoa</taxon>
        <taxon>Chordata</taxon>
        <taxon>Craniata</taxon>
        <taxon>Vertebrata</taxon>
        <taxon>Euteleostomi</taxon>
        <taxon>Mammalia</taxon>
        <taxon>Eutheria</taxon>
        <taxon>Laurasiatheria</taxon>
        <taxon>Carnivora</taxon>
        <taxon>Caniformia</taxon>
        <taxon>Canidae</taxon>
        <taxon>Vulpes</taxon>
    </lineage>
</organism>
<sequence>MYLIKSRVKNAKTSSADKKRNKIVGGHTNNDWSEYSLCGTALDLFVTLTNFCIWKTISSSLNSNKIPILVIYMFYLLRNLCNNDREEAFTILDYMTSFHIVLEKETRMLGAAQVMVGLIHCALGYFWIQLYIREFDSISIDYLPITLLSGYPFWAFLFLKYTIRVNTHSSVLAIIGLFLIGLEIILFLMKQVKFVWIQVHDRRESFYYILKNRTIMVSAQNEKF</sequence>
<evidence type="ECO:0000313" key="2">
    <source>
        <dbReference type="Proteomes" id="UP001652641"/>
    </source>
</evidence>